<proteinExistence type="predicted"/>
<dbReference type="SUPFAM" id="SSF54637">
    <property type="entry name" value="Thioesterase/thiol ester dehydrase-isomerase"/>
    <property type="match status" value="1"/>
</dbReference>
<sequence>MSRVDIAEFRSWLLGQIPLLGHMGLGDFVWDGRRLEIPALLAPNVNDKGTGFGGSQATLATICGWSLITLLLREQGLECDLVIADSQLDYRAPVDGDFCACTELPDSQAVDAFFKRLHDRGRAPLPLCIEVRQGGRVAMRMQGRYVAIKRVNG</sequence>
<dbReference type="InterPro" id="IPR029069">
    <property type="entry name" value="HotDog_dom_sf"/>
</dbReference>
<dbReference type="AlphaFoldDB" id="A0A918DR77"/>
<dbReference type="Pfam" id="PF09500">
    <property type="entry name" value="YiiD_C"/>
    <property type="match status" value="1"/>
</dbReference>
<dbReference type="InterPro" id="IPR012660">
    <property type="entry name" value="YiiD_C"/>
</dbReference>
<protein>
    <submittedName>
        <fullName evidence="2">Thioesterase</fullName>
    </submittedName>
</protein>
<gene>
    <name evidence="2" type="ORF">GCM10011348_14910</name>
</gene>
<comment type="caution">
    <text evidence="2">The sequence shown here is derived from an EMBL/GenBank/DDBJ whole genome shotgun (WGS) entry which is preliminary data.</text>
</comment>
<dbReference type="NCBIfam" id="TIGR02447">
    <property type="entry name" value="yiiD_Cterm"/>
    <property type="match status" value="1"/>
</dbReference>
<feature type="domain" description="Thioesterase putative" evidence="1">
    <location>
        <begin position="10"/>
        <end position="148"/>
    </location>
</feature>
<accession>A0A918DR77</accession>
<dbReference type="EMBL" id="BMLT01000003">
    <property type="protein sequence ID" value="GGO79768.1"/>
    <property type="molecule type" value="Genomic_DNA"/>
</dbReference>
<dbReference type="Proteomes" id="UP000599578">
    <property type="component" value="Unassembled WGS sequence"/>
</dbReference>
<reference evidence="2 3" key="1">
    <citation type="journal article" date="2014" name="Int. J. Syst. Evol. Microbiol.">
        <title>Complete genome sequence of Corynebacterium casei LMG S-19264T (=DSM 44701T), isolated from a smear-ripened cheese.</title>
        <authorList>
            <consortium name="US DOE Joint Genome Institute (JGI-PGF)"/>
            <person name="Walter F."/>
            <person name="Albersmeier A."/>
            <person name="Kalinowski J."/>
            <person name="Ruckert C."/>
        </authorList>
    </citation>
    <scope>NUCLEOTIDE SEQUENCE [LARGE SCALE GENOMIC DNA]</scope>
    <source>
        <strain evidence="2 3">CGMCC 1.7286</strain>
    </source>
</reference>
<keyword evidence="3" id="KW-1185">Reference proteome</keyword>
<evidence type="ECO:0000259" key="1">
    <source>
        <dbReference type="Pfam" id="PF09500"/>
    </source>
</evidence>
<dbReference type="Gene3D" id="3.10.129.10">
    <property type="entry name" value="Hotdog Thioesterase"/>
    <property type="match status" value="1"/>
</dbReference>
<name>A0A918DR77_9GAMM</name>
<evidence type="ECO:0000313" key="2">
    <source>
        <dbReference type="EMBL" id="GGO79768.1"/>
    </source>
</evidence>
<evidence type="ECO:0000313" key="3">
    <source>
        <dbReference type="Proteomes" id="UP000599578"/>
    </source>
</evidence>
<dbReference type="RefSeq" id="WP_188859953.1">
    <property type="nucleotide sequence ID" value="NZ_BMLT01000003.1"/>
</dbReference>
<organism evidence="2 3">
    <name type="scientific">Marinobacterium nitratireducens</name>
    <dbReference type="NCBI Taxonomy" id="518897"/>
    <lineage>
        <taxon>Bacteria</taxon>
        <taxon>Pseudomonadati</taxon>
        <taxon>Pseudomonadota</taxon>
        <taxon>Gammaproteobacteria</taxon>
        <taxon>Oceanospirillales</taxon>
        <taxon>Oceanospirillaceae</taxon>
        <taxon>Marinobacterium</taxon>
    </lineage>
</organism>